<name>A0ABU4FC50_9ACTN</name>
<protein>
    <recommendedName>
        <fullName evidence="3">DUF4253 domain-containing protein</fullName>
    </recommendedName>
</protein>
<accession>A0ABU4FC50</accession>
<evidence type="ECO:0000313" key="2">
    <source>
        <dbReference type="Proteomes" id="UP001187346"/>
    </source>
</evidence>
<dbReference type="RefSeq" id="WP_317771829.1">
    <property type="nucleotide sequence ID" value="NZ_JAWMAJ010000047.1"/>
</dbReference>
<reference evidence="1 2" key="1">
    <citation type="submission" date="2023-10" db="EMBL/GenBank/DDBJ databases">
        <title>Characterization of rhizosphere-enriched actinobacteria from wheat plants lab-grown on chernevaya soil.</title>
        <authorList>
            <person name="Tikhonova E.N."/>
            <person name="Konopkin A."/>
            <person name="Kravchenko I.K."/>
        </authorList>
    </citation>
    <scope>NUCLEOTIDE SEQUENCE [LARGE SCALE GENOMIC DNA]</scope>
    <source>
        <strain evidence="1 2">RR29</strain>
    </source>
</reference>
<keyword evidence="2" id="KW-1185">Reference proteome</keyword>
<evidence type="ECO:0008006" key="3">
    <source>
        <dbReference type="Google" id="ProtNLM"/>
    </source>
</evidence>
<organism evidence="1 2">
    <name type="scientific">Streptomyces prunicolor</name>
    <dbReference type="NCBI Taxonomy" id="67348"/>
    <lineage>
        <taxon>Bacteria</taxon>
        <taxon>Bacillati</taxon>
        <taxon>Actinomycetota</taxon>
        <taxon>Actinomycetes</taxon>
        <taxon>Kitasatosporales</taxon>
        <taxon>Streptomycetaceae</taxon>
        <taxon>Streptomyces</taxon>
    </lineage>
</organism>
<evidence type="ECO:0000313" key="1">
    <source>
        <dbReference type="EMBL" id="MDV7217551.1"/>
    </source>
</evidence>
<gene>
    <name evidence="1" type="ORF">R5A26_16490</name>
</gene>
<dbReference type="EMBL" id="JAWMAJ010000047">
    <property type="protein sequence ID" value="MDV7217551.1"/>
    <property type="molecule type" value="Genomic_DNA"/>
</dbReference>
<proteinExistence type="predicted"/>
<dbReference type="Proteomes" id="UP001187346">
    <property type="component" value="Unassembled WGS sequence"/>
</dbReference>
<comment type="caution">
    <text evidence="1">The sequence shown here is derived from an EMBL/GenBank/DDBJ whole genome shotgun (WGS) entry which is preliminary data.</text>
</comment>
<sequence length="245" mass="27153">MPLSPALTTALADIETVFNGFASPGETGCGFCHVPEETAYLRTPYTRVPLDVVRYYLFEVPDHFDDHPAAMRRLLPQAARAMAEGTLGTVGYGAHGLSRVDWRSWPAEQVTAIDAFLHAWWQGTLTTPEPPYDIDDTFETCATIARTVTPFLEGWVQGPVADTHLAACTDTWLDDLLSDASPFTWWYDDSEDAGLADLRTWLVGPGAARLRTHGQPDLATRAELLALPYDERWAHPYWTSPSATN</sequence>